<comment type="caution">
    <text evidence="25">The sequence shown here is derived from an EMBL/GenBank/DDBJ whole genome shotgun (WGS) entry which is preliminary data.</text>
</comment>
<dbReference type="PANTHER" id="PTHR11136">
    <property type="entry name" value="FOLYLPOLYGLUTAMATE SYNTHASE-RELATED"/>
    <property type="match status" value="1"/>
</dbReference>
<evidence type="ECO:0000256" key="15">
    <source>
        <dbReference type="ARBA" id="ARBA00030048"/>
    </source>
</evidence>
<evidence type="ECO:0000313" key="25">
    <source>
        <dbReference type="EMBL" id="PZQ19268.1"/>
    </source>
</evidence>
<accession>A0A2W5KUX4</accession>
<keyword evidence="11 22" id="KW-0547">Nucleotide-binding</keyword>
<evidence type="ECO:0000256" key="9">
    <source>
        <dbReference type="ARBA" id="ARBA00022598"/>
    </source>
</evidence>
<dbReference type="InterPro" id="IPR001645">
    <property type="entry name" value="Folylpolyglutamate_synth"/>
</dbReference>
<dbReference type="Pfam" id="PF02875">
    <property type="entry name" value="Mur_ligase_C"/>
    <property type="match status" value="1"/>
</dbReference>
<dbReference type="GO" id="GO:0004326">
    <property type="term" value="F:tetrahydrofolylpolyglutamate synthase activity"/>
    <property type="evidence" value="ECO:0007669"/>
    <property type="project" value="UniProtKB-EC"/>
</dbReference>
<evidence type="ECO:0000256" key="12">
    <source>
        <dbReference type="ARBA" id="ARBA00022840"/>
    </source>
</evidence>
<organism evidence="25 26">
    <name type="scientific">Ancylobacter novellus</name>
    <name type="common">Thiobacillus novellus</name>
    <dbReference type="NCBI Taxonomy" id="921"/>
    <lineage>
        <taxon>Bacteria</taxon>
        <taxon>Pseudomonadati</taxon>
        <taxon>Pseudomonadota</taxon>
        <taxon>Alphaproteobacteria</taxon>
        <taxon>Hyphomicrobiales</taxon>
        <taxon>Xanthobacteraceae</taxon>
        <taxon>Ancylobacter</taxon>
    </lineage>
</organism>
<evidence type="ECO:0000256" key="14">
    <source>
        <dbReference type="ARBA" id="ARBA00022909"/>
    </source>
</evidence>
<evidence type="ECO:0000256" key="7">
    <source>
        <dbReference type="ARBA" id="ARBA00013025"/>
    </source>
</evidence>
<dbReference type="FunFam" id="3.40.1190.10:FF:000011">
    <property type="entry name" value="Folylpolyglutamate synthase/dihydrofolate synthase"/>
    <property type="match status" value="1"/>
</dbReference>
<evidence type="ECO:0000256" key="11">
    <source>
        <dbReference type="ARBA" id="ARBA00022741"/>
    </source>
</evidence>
<dbReference type="PIRSF" id="PIRSF001563">
    <property type="entry name" value="Folylpolyglu_synth"/>
    <property type="match status" value="1"/>
</dbReference>
<evidence type="ECO:0000256" key="19">
    <source>
        <dbReference type="ARBA" id="ARBA00047808"/>
    </source>
</evidence>
<gene>
    <name evidence="25" type="ORF">DI565_02520</name>
</gene>
<dbReference type="UniPathway" id="UPA00077">
    <property type="reaction ID" value="UER00157"/>
</dbReference>
<keyword evidence="12 22" id="KW-0067">ATP-binding</keyword>
<dbReference type="EC" id="6.3.2.17" evidence="7"/>
<dbReference type="Proteomes" id="UP000249577">
    <property type="component" value="Unassembled WGS sequence"/>
</dbReference>
<evidence type="ECO:0000313" key="26">
    <source>
        <dbReference type="Proteomes" id="UP000249577"/>
    </source>
</evidence>
<proteinExistence type="inferred from homology"/>
<dbReference type="InterPro" id="IPR004101">
    <property type="entry name" value="Mur_ligase_C"/>
</dbReference>
<dbReference type="GO" id="GO:0046656">
    <property type="term" value="P:folic acid biosynthetic process"/>
    <property type="evidence" value="ECO:0007669"/>
    <property type="project" value="UniProtKB-KW"/>
</dbReference>
<dbReference type="PANTHER" id="PTHR11136:SF0">
    <property type="entry name" value="DIHYDROFOLATE SYNTHETASE-RELATED"/>
    <property type="match status" value="1"/>
</dbReference>
<evidence type="ECO:0000256" key="8">
    <source>
        <dbReference type="ARBA" id="ARBA00019357"/>
    </source>
</evidence>
<keyword evidence="10" id="KW-0479">Metal-binding</keyword>
<dbReference type="GO" id="GO:0046872">
    <property type="term" value="F:metal ion binding"/>
    <property type="evidence" value="ECO:0007669"/>
    <property type="project" value="UniProtKB-KW"/>
</dbReference>
<comment type="catalytic activity">
    <reaction evidence="21">
        <text>7,8-dihydropteroate + L-glutamate + ATP = 7,8-dihydrofolate + ADP + phosphate + H(+)</text>
        <dbReference type="Rhea" id="RHEA:23584"/>
        <dbReference type="ChEBI" id="CHEBI:15378"/>
        <dbReference type="ChEBI" id="CHEBI:17839"/>
        <dbReference type="ChEBI" id="CHEBI:29985"/>
        <dbReference type="ChEBI" id="CHEBI:30616"/>
        <dbReference type="ChEBI" id="CHEBI:43474"/>
        <dbReference type="ChEBI" id="CHEBI:57451"/>
        <dbReference type="ChEBI" id="CHEBI:456216"/>
        <dbReference type="EC" id="6.3.2.12"/>
    </reaction>
</comment>
<dbReference type="InterPro" id="IPR036615">
    <property type="entry name" value="Mur_ligase_C_dom_sf"/>
</dbReference>
<evidence type="ECO:0000256" key="6">
    <source>
        <dbReference type="ARBA" id="ARBA00013023"/>
    </source>
</evidence>
<comment type="catalytic activity">
    <reaction evidence="18">
        <text>(6S)-5,6,7,8-tetrahydrofolyl-(gamma-L-Glu)(n) + L-glutamate + ATP = (6S)-5,6,7,8-tetrahydrofolyl-(gamma-L-Glu)(n+1) + ADP + phosphate + H(+)</text>
        <dbReference type="Rhea" id="RHEA:10580"/>
        <dbReference type="Rhea" id="RHEA-COMP:14738"/>
        <dbReference type="Rhea" id="RHEA-COMP:14740"/>
        <dbReference type="ChEBI" id="CHEBI:15378"/>
        <dbReference type="ChEBI" id="CHEBI:29985"/>
        <dbReference type="ChEBI" id="CHEBI:30616"/>
        <dbReference type="ChEBI" id="CHEBI:43474"/>
        <dbReference type="ChEBI" id="CHEBI:141005"/>
        <dbReference type="ChEBI" id="CHEBI:456216"/>
        <dbReference type="EC" id="6.3.2.17"/>
    </reaction>
</comment>
<comment type="catalytic activity">
    <reaction evidence="19">
        <text>10-formyltetrahydrofolyl-(gamma-L-Glu)(n) + L-glutamate + ATP = 10-formyltetrahydrofolyl-(gamma-L-Glu)(n+1) + ADP + phosphate + H(+)</text>
        <dbReference type="Rhea" id="RHEA:51904"/>
        <dbReference type="Rhea" id="RHEA-COMP:13088"/>
        <dbReference type="Rhea" id="RHEA-COMP:14300"/>
        <dbReference type="ChEBI" id="CHEBI:15378"/>
        <dbReference type="ChEBI" id="CHEBI:29985"/>
        <dbReference type="ChEBI" id="CHEBI:30616"/>
        <dbReference type="ChEBI" id="CHEBI:43474"/>
        <dbReference type="ChEBI" id="CHEBI:134413"/>
        <dbReference type="ChEBI" id="CHEBI:456216"/>
        <dbReference type="EC" id="6.3.2.17"/>
    </reaction>
</comment>
<dbReference type="PROSITE" id="PS01012">
    <property type="entry name" value="FOLYLPOLYGLU_SYNT_2"/>
    <property type="match status" value="1"/>
</dbReference>
<evidence type="ECO:0000256" key="18">
    <source>
        <dbReference type="ARBA" id="ARBA00047493"/>
    </source>
</evidence>
<dbReference type="NCBIfam" id="TIGR01499">
    <property type="entry name" value="folC"/>
    <property type="match status" value="1"/>
</dbReference>
<evidence type="ECO:0000256" key="5">
    <source>
        <dbReference type="ARBA" id="ARBA00008276"/>
    </source>
</evidence>
<evidence type="ECO:0000259" key="23">
    <source>
        <dbReference type="Pfam" id="PF02875"/>
    </source>
</evidence>
<evidence type="ECO:0000256" key="3">
    <source>
        <dbReference type="ARBA" id="ARBA00004799"/>
    </source>
</evidence>
<evidence type="ECO:0000256" key="10">
    <source>
        <dbReference type="ARBA" id="ARBA00022723"/>
    </source>
</evidence>
<protein>
    <recommendedName>
        <fullName evidence="8">Dihydrofolate synthase/folylpolyglutamate synthase</fullName>
        <ecNumber evidence="6">6.3.2.12</ecNumber>
        <ecNumber evidence="7">6.3.2.17</ecNumber>
    </recommendedName>
    <alternativeName>
        <fullName evidence="17">Folylpoly-gamma-glutamate synthetase-dihydrofolate synthetase</fullName>
    </alternativeName>
    <alternativeName>
        <fullName evidence="15">Folylpolyglutamate synthetase</fullName>
    </alternativeName>
    <alternativeName>
        <fullName evidence="16">Tetrahydrofolylpolyglutamate synthase</fullName>
    </alternativeName>
</protein>
<evidence type="ECO:0000256" key="22">
    <source>
        <dbReference type="PIRNR" id="PIRNR001563"/>
    </source>
</evidence>
<keyword evidence="14" id="KW-0289">Folate biosynthesis</keyword>
<comment type="catalytic activity">
    <reaction evidence="20">
        <text>(6R)-5,10-methylenetetrahydrofolyl-(gamma-L-Glu)(n) + L-glutamate + ATP = (6R)-5,10-methylenetetrahydrofolyl-(gamma-L-Glu)(n+1) + ADP + phosphate + H(+)</text>
        <dbReference type="Rhea" id="RHEA:51912"/>
        <dbReference type="Rhea" id="RHEA-COMP:13257"/>
        <dbReference type="Rhea" id="RHEA-COMP:13258"/>
        <dbReference type="ChEBI" id="CHEBI:15378"/>
        <dbReference type="ChEBI" id="CHEBI:29985"/>
        <dbReference type="ChEBI" id="CHEBI:30616"/>
        <dbReference type="ChEBI" id="CHEBI:43474"/>
        <dbReference type="ChEBI" id="CHEBI:136572"/>
        <dbReference type="ChEBI" id="CHEBI:456216"/>
        <dbReference type="EC" id="6.3.2.17"/>
    </reaction>
</comment>
<comment type="pathway">
    <text evidence="4">Cofactor biosynthesis; tetrahydrofolylpolyglutamate biosynthesis.</text>
</comment>
<dbReference type="AlphaFoldDB" id="A0A2W5KUX4"/>
<name>A0A2W5KUX4_ANCNO</name>
<dbReference type="Gene3D" id="3.40.1190.10">
    <property type="entry name" value="Mur-like, catalytic domain"/>
    <property type="match status" value="1"/>
</dbReference>
<evidence type="ECO:0000256" key="4">
    <source>
        <dbReference type="ARBA" id="ARBA00005150"/>
    </source>
</evidence>
<keyword evidence="9 22" id="KW-0436">Ligase</keyword>
<evidence type="ECO:0000256" key="21">
    <source>
        <dbReference type="ARBA" id="ARBA00049161"/>
    </source>
</evidence>
<dbReference type="SUPFAM" id="SSF53623">
    <property type="entry name" value="MurD-like peptide ligases, catalytic domain"/>
    <property type="match status" value="1"/>
</dbReference>
<evidence type="ECO:0000259" key="24">
    <source>
        <dbReference type="Pfam" id="PF08245"/>
    </source>
</evidence>
<evidence type="ECO:0000256" key="20">
    <source>
        <dbReference type="ARBA" id="ARBA00049035"/>
    </source>
</evidence>
<evidence type="ECO:0000256" key="17">
    <source>
        <dbReference type="ARBA" id="ARBA00032510"/>
    </source>
</evidence>
<comment type="function">
    <text evidence="2">Functions in two distinct reactions of the de novo folate biosynthetic pathway. Catalyzes the addition of a glutamate residue to dihydropteroate (7,8-dihydropteroate or H2Pte) to form dihydrofolate (7,8-dihydrofolate monoglutamate or H2Pte-Glu). Also catalyzes successive additions of L-glutamate to tetrahydrofolate or 10-formyltetrahydrofolate or 5,10-methylenetetrahydrofolate, leading to folylpolyglutamate derivatives.</text>
</comment>
<feature type="domain" description="Mur ligase central" evidence="24">
    <location>
        <begin position="55"/>
        <end position="276"/>
    </location>
</feature>
<dbReference type="EMBL" id="QFPN01000001">
    <property type="protein sequence ID" value="PZQ19268.1"/>
    <property type="molecule type" value="Genomic_DNA"/>
</dbReference>
<comment type="pathway">
    <text evidence="3">Cofactor biosynthesis; tetrahydrofolate biosynthesis; 7,8-dihydrofolate from 2-amino-4-hydroxy-6-hydroxymethyl-7,8-dihydropteridine diphosphate and 4-aminobenzoate: step 2/2.</text>
</comment>
<evidence type="ECO:0000256" key="13">
    <source>
        <dbReference type="ARBA" id="ARBA00022842"/>
    </source>
</evidence>
<sequence>MISESPKQAPRRSDALLARFLHMHPKEIELSLGRMQRLLSDLGHPERRLPATVQVAGTNGKGSTTAFLRAFLEARGLTVHAYTSPHLLRFHERIRLGEKGGGALVTETLLTESLEEVDRINAGRPITFFEITTAAALLLFSRFPANILLLEVGLGGRYDATNVIPSAKASVITSVSLDHREFLGEDVGSIAGEKAGILKTGTPGFIATQQPDALAAIERAAARVGASLHVAGRDWLSRETDGSLLFEDNRGRLRLPLPSLIGSHQIENAGCAIAVARACADWAIEARHIEAGLLRAKWPARMQSLQTGRIAEIAPMDAEIWLDGGHNPDGGRAIALTLDHLQQGSPRPLMLIAGMMRTKDSDGFFEAFGRHAPEVLAVPVNAVASRHPSDVVQSARRAGFAAEAAGSIADALRLIARRKPQGRPRILITGSLHLAGEALALDGFAVS</sequence>
<evidence type="ECO:0000256" key="1">
    <source>
        <dbReference type="ARBA" id="ARBA00001946"/>
    </source>
</evidence>
<dbReference type="GO" id="GO:0008841">
    <property type="term" value="F:dihydrofolate synthase activity"/>
    <property type="evidence" value="ECO:0007669"/>
    <property type="project" value="UniProtKB-EC"/>
</dbReference>
<dbReference type="GO" id="GO:0046654">
    <property type="term" value="P:tetrahydrofolate biosynthetic process"/>
    <property type="evidence" value="ECO:0007669"/>
    <property type="project" value="UniProtKB-UniPathway"/>
</dbReference>
<dbReference type="Pfam" id="PF08245">
    <property type="entry name" value="Mur_ligase_M"/>
    <property type="match status" value="1"/>
</dbReference>
<dbReference type="InterPro" id="IPR013221">
    <property type="entry name" value="Mur_ligase_cen"/>
</dbReference>
<feature type="domain" description="Mur ligase C-terminal" evidence="23">
    <location>
        <begin position="317"/>
        <end position="431"/>
    </location>
</feature>
<evidence type="ECO:0000256" key="16">
    <source>
        <dbReference type="ARBA" id="ARBA00030592"/>
    </source>
</evidence>
<comment type="cofactor">
    <cofactor evidence="1">
        <name>Mg(2+)</name>
        <dbReference type="ChEBI" id="CHEBI:18420"/>
    </cofactor>
</comment>
<dbReference type="GO" id="GO:0005737">
    <property type="term" value="C:cytoplasm"/>
    <property type="evidence" value="ECO:0007669"/>
    <property type="project" value="TreeGrafter"/>
</dbReference>
<dbReference type="EC" id="6.3.2.12" evidence="6"/>
<evidence type="ECO:0000256" key="2">
    <source>
        <dbReference type="ARBA" id="ARBA00002714"/>
    </source>
</evidence>
<reference evidence="25 26" key="1">
    <citation type="submission" date="2017-08" db="EMBL/GenBank/DDBJ databases">
        <title>Infants hospitalized years apart are colonized by the same room-sourced microbial strains.</title>
        <authorList>
            <person name="Brooks B."/>
            <person name="Olm M.R."/>
            <person name="Firek B.A."/>
            <person name="Baker R."/>
            <person name="Thomas B.C."/>
            <person name="Morowitz M.J."/>
            <person name="Banfield J.F."/>
        </authorList>
    </citation>
    <scope>NUCLEOTIDE SEQUENCE [LARGE SCALE GENOMIC DNA]</scope>
    <source>
        <strain evidence="25">S2_005_003_R2_43</strain>
    </source>
</reference>
<dbReference type="GO" id="GO:0005524">
    <property type="term" value="F:ATP binding"/>
    <property type="evidence" value="ECO:0007669"/>
    <property type="project" value="UniProtKB-KW"/>
</dbReference>
<comment type="similarity">
    <text evidence="5 22">Belongs to the folylpolyglutamate synthase family.</text>
</comment>
<dbReference type="InterPro" id="IPR018109">
    <property type="entry name" value="Folylpolyglutamate_synth_CS"/>
</dbReference>
<keyword evidence="13" id="KW-0460">Magnesium</keyword>
<dbReference type="InterPro" id="IPR036565">
    <property type="entry name" value="Mur-like_cat_sf"/>
</dbReference>
<dbReference type="Gene3D" id="3.90.190.20">
    <property type="entry name" value="Mur ligase, C-terminal domain"/>
    <property type="match status" value="1"/>
</dbReference>
<dbReference type="SUPFAM" id="SSF53244">
    <property type="entry name" value="MurD-like peptide ligases, peptide-binding domain"/>
    <property type="match status" value="1"/>
</dbReference>